<organism evidence="1 2">
    <name type="scientific">Pseudocercospora musae</name>
    <dbReference type="NCBI Taxonomy" id="113226"/>
    <lineage>
        <taxon>Eukaryota</taxon>
        <taxon>Fungi</taxon>
        <taxon>Dikarya</taxon>
        <taxon>Ascomycota</taxon>
        <taxon>Pezizomycotina</taxon>
        <taxon>Dothideomycetes</taxon>
        <taxon>Dothideomycetidae</taxon>
        <taxon>Mycosphaerellales</taxon>
        <taxon>Mycosphaerellaceae</taxon>
        <taxon>Pseudocercospora</taxon>
    </lineage>
</organism>
<proteinExistence type="predicted"/>
<evidence type="ECO:0000313" key="2">
    <source>
        <dbReference type="Proteomes" id="UP000073492"/>
    </source>
</evidence>
<dbReference type="EMBL" id="LFZO01000142">
    <property type="protein sequence ID" value="KXT12719.1"/>
    <property type="molecule type" value="Genomic_DNA"/>
</dbReference>
<comment type="caution">
    <text evidence="1">The sequence shown here is derived from an EMBL/GenBank/DDBJ whole genome shotgun (WGS) entry which is preliminary data.</text>
</comment>
<dbReference type="AlphaFoldDB" id="A0A139IDI7"/>
<accession>A0A139IDI7</accession>
<evidence type="ECO:0000313" key="1">
    <source>
        <dbReference type="EMBL" id="KXT12719.1"/>
    </source>
</evidence>
<reference evidence="1 2" key="1">
    <citation type="submission" date="2015-07" db="EMBL/GenBank/DDBJ databases">
        <title>Comparative genomics of the Sigatoka disease complex on banana suggests a link between parallel evolutionary changes in Pseudocercospora fijiensis and Pseudocercospora eumusae and increased virulence on the banana host.</title>
        <authorList>
            <person name="Chang T.-C."/>
            <person name="Salvucci A."/>
            <person name="Crous P.W."/>
            <person name="Stergiopoulos I."/>
        </authorList>
    </citation>
    <scope>NUCLEOTIDE SEQUENCE [LARGE SCALE GENOMIC DNA]</scope>
    <source>
        <strain evidence="1 2">CBS 116634</strain>
    </source>
</reference>
<keyword evidence="2" id="KW-1185">Reference proteome</keyword>
<gene>
    <name evidence="1" type="ORF">AC579_5209</name>
</gene>
<name>A0A139IDI7_9PEZI</name>
<dbReference type="Proteomes" id="UP000073492">
    <property type="component" value="Unassembled WGS sequence"/>
</dbReference>
<protein>
    <submittedName>
        <fullName evidence="1">Uncharacterized protein</fullName>
    </submittedName>
</protein>
<sequence>MPDVSAHLPGSNTEFSQEFAWIEQAAPECIEIRQGTTMLIRCHHKDGFTAAYRCLMNGPAWGKRTVTVIKPGYAWIPAPIIGMRRFTTVATTYLSPDSWTLFQIHPGPGQ</sequence>